<sequence length="732" mass="80127">MVVKKKMKWKMVVIMIRVMMVMMMAMIITVIMVMGMIIMSLRPFWISETDLETGKVNGAVDDAMQTSLCLLLHFLLVAVTATMVSSLDDGVEGSAHPAGNGDDDDDDDDDDDGGDDEGGGGGGGGGGAAAADGDGDGGGDDDVMVIPRKDLLPGVQISFLVGYAAKAEPGVVEIETLIVDESVQKTLRQIKGGLEAAMSKPEESGAPSPCRVMAAAAAAVKDEQEVNAVKTPPTEEYEFVDSPKSGGHKGSPKVDRQGSGSSEASSQVKMVKHALSKAQRESSRLQRRVRYPALIIGFLLMGGSMWWVATSWTSSSSLFLFVRDLLRSLGCISWLCACLPSDRWGPKLGSFLLIVLGVKCLIWHTENAAEYAHQLTSHAESGKPCHIEDEETNCILGAYTIGSISLMYVVMHVWQLPYLAYGICLPSRATIGRLWVGLALLHLTKGATDFVAVLPALAIQAHMGKTVAKDVVLWTGLHGIYGLVSGVLLMLPSFRRWVHFRLLSASGAYTAATSVAAFLGNRSARKVMEVAQNTCRFVACDKVTQQDMMSSSPDPTLRRLSTACRLQDIDAFLSHSWHDPPLAKWEALQVWRRSFKAQHQREPRLWIDKYCIDQENIEASLMCLPVFLASCHTLLIIAGETYFDRLWCVEEVFVYLQMDRCVDSIEMVPLCGDMEERIRTFDVKAAQCFKDRDRQKLLATIEAGCGDDETFNQHVNQALSRALRASRWALTA</sequence>
<organism evidence="3 4">
    <name type="scientific">Symbiodinium microadriaticum</name>
    <name type="common">Dinoflagellate</name>
    <name type="synonym">Zooxanthella microadriatica</name>
    <dbReference type="NCBI Taxonomy" id="2951"/>
    <lineage>
        <taxon>Eukaryota</taxon>
        <taxon>Sar</taxon>
        <taxon>Alveolata</taxon>
        <taxon>Dinophyceae</taxon>
        <taxon>Suessiales</taxon>
        <taxon>Symbiodiniaceae</taxon>
        <taxon>Symbiodinium</taxon>
    </lineage>
</organism>
<feature type="transmembrane region" description="Helical" evidence="2">
    <location>
        <begin position="65"/>
        <end position="84"/>
    </location>
</feature>
<feature type="region of interest" description="Disordered" evidence="1">
    <location>
        <begin position="90"/>
        <end position="145"/>
    </location>
</feature>
<gene>
    <name evidence="3" type="ORF">AK812_SmicGene7030</name>
</gene>
<evidence type="ECO:0000313" key="4">
    <source>
        <dbReference type="Proteomes" id="UP000186817"/>
    </source>
</evidence>
<reference evidence="3 4" key="1">
    <citation type="submission" date="2016-02" db="EMBL/GenBank/DDBJ databases">
        <title>Genome analysis of coral dinoflagellate symbionts highlights evolutionary adaptations to a symbiotic lifestyle.</title>
        <authorList>
            <person name="Aranda M."/>
            <person name="Li Y."/>
            <person name="Liew Y.J."/>
            <person name="Baumgarten S."/>
            <person name="Simakov O."/>
            <person name="Wilson M."/>
            <person name="Piel J."/>
            <person name="Ashoor H."/>
            <person name="Bougouffa S."/>
            <person name="Bajic V.B."/>
            <person name="Ryu T."/>
            <person name="Ravasi T."/>
            <person name="Bayer T."/>
            <person name="Micklem G."/>
            <person name="Kim H."/>
            <person name="Bhak J."/>
            <person name="Lajeunesse T.C."/>
            <person name="Voolstra C.R."/>
        </authorList>
    </citation>
    <scope>NUCLEOTIDE SEQUENCE [LARGE SCALE GENOMIC DNA]</scope>
    <source>
        <strain evidence="3 4">CCMP2467</strain>
    </source>
</reference>
<evidence type="ECO:0000256" key="2">
    <source>
        <dbReference type="SAM" id="Phobius"/>
    </source>
</evidence>
<accession>A0A1Q9EPS6</accession>
<dbReference type="OrthoDB" id="419173at2759"/>
<evidence type="ECO:0000256" key="1">
    <source>
        <dbReference type="SAM" id="MobiDB-lite"/>
    </source>
</evidence>
<dbReference type="AlphaFoldDB" id="A0A1Q9EPS6"/>
<feature type="transmembrane region" description="Helical" evidence="2">
    <location>
        <begin position="21"/>
        <end position="45"/>
    </location>
</feature>
<dbReference type="Proteomes" id="UP000186817">
    <property type="component" value="Unassembled WGS sequence"/>
</dbReference>
<dbReference type="EMBL" id="LSRX01000098">
    <property type="protein sequence ID" value="OLQ09377.1"/>
    <property type="molecule type" value="Genomic_DNA"/>
</dbReference>
<feature type="transmembrane region" description="Helical" evidence="2">
    <location>
        <begin position="497"/>
        <end position="519"/>
    </location>
</feature>
<comment type="caution">
    <text evidence="3">The sequence shown here is derived from an EMBL/GenBank/DDBJ whole genome shotgun (WGS) entry which is preliminary data.</text>
</comment>
<name>A0A1Q9EPS6_SYMMI</name>
<feature type="compositionally biased region" description="Polar residues" evidence="1">
    <location>
        <begin position="258"/>
        <end position="267"/>
    </location>
</feature>
<keyword evidence="4" id="KW-1185">Reference proteome</keyword>
<feature type="region of interest" description="Disordered" evidence="1">
    <location>
        <begin position="224"/>
        <end position="267"/>
    </location>
</feature>
<feature type="transmembrane region" description="Helical" evidence="2">
    <location>
        <begin position="471"/>
        <end position="491"/>
    </location>
</feature>
<evidence type="ECO:0000313" key="3">
    <source>
        <dbReference type="EMBL" id="OLQ09377.1"/>
    </source>
</evidence>
<keyword evidence="2" id="KW-0812">Transmembrane</keyword>
<feature type="transmembrane region" description="Helical" evidence="2">
    <location>
        <begin position="289"/>
        <end position="308"/>
    </location>
</feature>
<protein>
    <submittedName>
        <fullName evidence="3">Uncharacterized protein</fullName>
    </submittedName>
</protein>
<keyword evidence="2" id="KW-1133">Transmembrane helix</keyword>
<feature type="compositionally biased region" description="Acidic residues" evidence="1">
    <location>
        <begin position="133"/>
        <end position="143"/>
    </location>
</feature>
<feature type="transmembrane region" description="Helical" evidence="2">
    <location>
        <begin position="434"/>
        <end position="459"/>
    </location>
</feature>
<keyword evidence="2" id="KW-0472">Membrane</keyword>
<proteinExistence type="predicted"/>
<feature type="compositionally biased region" description="Gly residues" evidence="1">
    <location>
        <begin position="119"/>
        <end position="128"/>
    </location>
</feature>
<feature type="transmembrane region" description="Helical" evidence="2">
    <location>
        <begin position="396"/>
        <end position="414"/>
    </location>
</feature>
<feature type="compositionally biased region" description="Acidic residues" evidence="1">
    <location>
        <begin position="101"/>
        <end position="118"/>
    </location>
</feature>